<evidence type="ECO:0000313" key="1">
    <source>
        <dbReference type="EMBL" id="KAI3798473.1"/>
    </source>
</evidence>
<organism evidence="1 2">
    <name type="scientific">Smallanthus sonchifolius</name>
    <dbReference type="NCBI Taxonomy" id="185202"/>
    <lineage>
        <taxon>Eukaryota</taxon>
        <taxon>Viridiplantae</taxon>
        <taxon>Streptophyta</taxon>
        <taxon>Embryophyta</taxon>
        <taxon>Tracheophyta</taxon>
        <taxon>Spermatophyta</taxon>
        <taxon>Magnoliopsida</taxon>
        <taxon>eudicotyledons</taxon>
        <taxon>Gunneridae</taxon>
        <taxon>Pentapetalae</taxon>
        <taxon>asterids</taxon>
        <taxon>campanulids</taxon>
        <taxon>Asterales</taxon>
        <taxon>Asteraceae</taxon>
        <taxon>Asteroideae</taxon>
        <taxon>Heliantheae alliance</taxon>
        <taxon>Millerieae</taxon>
        <taxon>Smallanthus</taxon>
    </lineage>
</organism>
<accession>A0ACB9HR83</accession>
<comment type="caution">
    <text evidence="1">The sequence shown here is derived from an EMBL/GenBank/DDBJ whole genome shotgun (WGS) entry which is preliminary data.</text>
</comment>
<sequence length="205" mass="20717">MASRINDCSFQTLMDQETGSEIGAIGSNEGASFGVGFNADDAIERARFGGGASVEAGGGTDAKEGGDTEAEAGAGVGANSVVVDDRLGPEPAACFGARFGCCFGAVAGAVFGGGAKAVIGGGSASFGADGVVKGAGFGIISLLFMCCVDTECEKHGMLVQVAGDSIMMSPPFIMTSNEVGELISKYRKVPKGTEREMKELKYLLK</sequence>
<gene>
    <name evidence="1" type="ORF">L1987_33750</name>
</gene>
<reference evidence="1 2" key="2">
    <citation type="journal article" date="2022" name="Mol. Ecol. Resour.">
        <title>The genomes of chicory, endive, great burdock and yacon provide insights into Asteraceae paleo-polyploidization history and plant inulin production.</title>
        <authorList>
            <person name="Fan W."/>
            <person name="Wang S."/>
            <person name="Wang H."/>
            <person name="Wang A."/>
            <person name="Jiang F."/>
            <person name="Liu H."/>
            <person name="Zhao H."/>
            <person name="Xu D."/>
            <person name="Zhang Y."/>
        </authorList>
    </citation>
    <scope>NUCLEOTIDE SEQUENCE [LARGE SCALE GENOMIC DNA]</scope>
    <source>
        <strain evidence="2">cv. Yunnan</strain>
        <tissue evidence="1">Leaves</tissue>
    </source>
</reference>
<evidence type="ECO:0000313" key="2">
    <source>
        <dbReference type="Proteomes" id="UP001056120"/>
    </source>
</evidence>
<proteinExistence type="predicted"/>
<dbReference type="EMBL" id="CM042028">
    <property type="protein sequence ID" value="KAI3798473.1"/>
    <property type="molecule type" value="Genomic_DNA"/>
</dbReference>
<reference evidence="2" key="1">
    <citation type="journal article" date="2022" name="Mol. Ecol. Resour.">
        <title>The genomes of chicory, endive, great burdock and yacon provide insights into Asteraceae palaeo-polyploidization history and plant inulin production.</title>
        <authorList>
            <person name="Fan W."/>
            <person name="Wang S."/>
            <person name="Wang H."/>
            <person name="Wang A."/>
            <person name="Jiang F."/>
            <person name="Liu H."/>
            <person name="Zhao H."/>
            <person name="Xu D."/>
            <person name="Zhang Y."/>
        </authorList>
    </citation>
    <scope>NUCLEOTIDE SEQUENCE [LARGE SCALE GENOMIC DNA]</scope>
    <source>
        <strain evidence="2">cv. Yunnan</strain>
    </source>
</reference>
<dbReference type="Proteomes" id="UP001056120">
    <property type="component" value="Linkage Group LG11"/>
</dbReference>
<keyword evidence="2" id="KW-1185">Reference proteome</keyword>
<name>A0ACB9HR83_9ASTR</name>
<protein>
    <submittedName>
        <fullName evidence="1">Uncharacterized protein</fullName>
    </submittedName>
</protein>